<evidence type="ECO:0000313" key="12">
    <source>
        <dbReference type="EMBL" id="MFG6110037.1"/>
    </source>
</evidence>
<organism evidence="12 13">
    <name type="scientific">Stenotrophomonas nematodicola</name>
    <dbReference type="NCBI Taxonomy" id="2656746"/>
    <lineage>
        <taxon>Bacteria</taxon>
        <taxon>Pseudomonadati</taxon>
        <taxon>Pseudomonadota</taxon>
        <taxon>Gammaproteobacteria</taxon>
        <taxon>Lysobacterales</taxon>
        <taxon>Lysobacteraceae</taxon>
        <taxon>Stenotrophomonas</taxon>
    </lineage>
</organism>
<evidence type="ECO:0000256" key="7">
    <source>
        <dbReference type="ARBA" id="ARBA00023326"/>
    </source>
</evidence>
<dbReference type="InterPro" id="IPR035986">
    <property type="entry name" value="PKD_dom_sf"/>
</dbReference>
<evidence type="ECO:0000259" key="10">
    <source>
        <dbReference type="PROSITE" id="PS50853"/>
    </source>
</evidence>
<keyword evidence="9" id="KW-0732">Signal</keyword>
<dbReference type="CDD" id="cd00063">
    <property type="entry name" value="FN3"/>
    <property type="match status" value="1"/>
</dbReference>
<evidence type="ECO:0000256" key="4">
    <source>
        <dbReference type="ARBA" id="ARBA00022801"/>
    </source>
</evidence>
<keyword evidence="7" id="KW-0624">Polysaccharide degradation</keyword>
<dbReference type="InterPro" id="IPR017853">
    <property type="entry name" value="GH"/>
</dbReference>
<dbReference type="Gene3D" id="3.20.20.80">
    <property type="entry name" value="Glycosidases"/>
    <property type="match status" value="1"/>
</dbReference>
<dbReference type="SMART" id="SM00636">
    <property type="entry name" value="Glyco_18"/>
    <property type="match status" value="1"/>
</dbReference>
<dbReference type="Gene3D" id="2.10.10.20">
    <property type="entry name" value="Carbohydrate-binding module superfamily 5/12"/>
    <property type="match status" value="1"/>
</dbReference>
<dbReference type="SUPFAM" id="SSF51445">
    <property type="entry name" value="(Trans)glycosidases"/>
    <property type="match status" value="1"/>
</dbReference>
<dbReference type="PROSITE" id="PS01095">
    <property type="entry name" value="GH18_1"/>
    <property type="match status" value="1"/>
</dbReference>
<keyword evidence="6 8" id="KW-0326">Glycosidase</keyword>
<evidence type="ECO:0000256" key="2">
    <source>
        <dbReference type="ARBA" id="ARBA00009121"/>
    </source>
</evidence>
<dbReference type="GO" id="GO:0016787">
    <property type="term" value="F:hydrolase activity"/>
    <property type="evidence" value="ECO:0007669"/>
    <property type="project" value="UniProtKB-KW"/>
</dbReference>
<gene>
    <name evidence="12" type="ORF">ACEU0G_004063</name>
</gene>
<dbReference type="SUPFAM" id="SSF49299">
    <property type="entry name" value="PKD domain"/>
    <property type="match status" value="1"/>
</dbReference>
<dbReference type="SMART" id="SM00060">
    <property type="entry name" value="FN3"/>
    <property type="match status" value="1"/>
</dbReference>
<dbReference type="Proteomes" id="UP001605261">
    <property type="component" value="Unassembled WGS sequence"/>
</dbReference>
<evidence type="ECO:0000256" key="1">
    <source>
        <dbReference type="ARBA" id="ARBA00000822"/>
    </source>
</evidence>
<evidence type="ECO:0000259" key="11">
    <source>
        <dbReference type="PROSITE" id="PS51910"/>
    </source>
</evidence>
<dbReference type="Gene3D" id="2.60.40.10">
    <property type="entry name" value="Immunoglobulins"/>
    <property type="match status" value="2"/>
</dbReference>
<dbReference type="InterPro" id="IPR001579">
    <property type="entry name" value="Glyco_hydro_18_chit_AS"/>
</dbReference>
<evidence type="ECO:0000256" key="5">
    <source>
        <dbReference type="ARBA" id="ARBA00023024"/>
    </source>
</evidence>
<dbReference type="SUPFAM" id="SSF54556">
    <property type="entry name" value="Chitinase insertion domain"/>
    <property type="match status" value="1"/>
</dbReference>
<proteinExistence type="inferred from homology"/>
<dbReference type="InterPro" id="IPR011583">
    <property type="entry name" value="Chitinase_II/V-like_cat"/>
</dbReference>
<dbReference type="Pfam" id="PF00704">
    <property type="entry name" value="Glyco_hydro_18"/>
    <property type="match status" value="1"/>
</dbReference>
<evidence type="ECO:0000256" key="3">
    <source>
        <dbReference type="ARBA" id="ARBA00012729"/>
    </source>
</evidence>
<keyword evidence="4 8" id="KW-0378">Hydrolase</keyword>
<evidence type="ECO:0000256" key="6">
    <source>
        <dbReference type="ARBA" id="ARBA00023295"/>
    </source>
</evidence>
<dbReference type="EC" id="3.2.1.14" evidence="3"/>
<dbReference type="PANTHER" id="PTHR11177">
    <property type="entry name" value="CHITINASE"/>
    <property type="match status" value="1"/>
</dbReference>
<keyword evidence="5" id="KW-0146">Chitin degradation</keyword>
<dbReference type="SUPFAM" id="SSF49265">
    <property type="entry name" value="Fibronectin type III"/>
    <property type="match status" value="1"/>
</dbReference>
<keyword evidence="7" id="KW-0119">Carbohydrate metabolism</keyword>
<dbReference type="Pfam" id="PF17957">
    <property type="entry name" value="Big_7"/>
    <property type="match status" value="1"/>
</dbReference>
<dbReference type="InterPro" id="IPR003961">
    <property type="entry name" value="FN3_dom"/>
</dbReference>
<feature type="signal peptide" evidence="9">
    <location>
        <begin position="1"/>
        <end position="42"/>
    </location>
</feature>
<reference evidence="12 13" key="1">
    <citation type="submission" date="2024-09" db="EMBL/GenBank/DDBJ databases">
        <authorList>
            <consortium name="All-Russian atlas of soil microorganisms"/>
            <consortium name="as a basis for the search for new antimicrobial producers and enzymes with unique properties"/>
            <person name="Sokolova E.A."/>
            <person name="Voronina E.N."/>
        </authorList>
    </citation>
    <scope>NUCLEOTIDE SEQUENCE [LARGE SCALE GENOMIC DNA]</scope>
    <source>
        <strain evidence="12 13">AF-22b-331.1</strain>
    </source>
</reference>
<dbReference type="InterPro" id="IPR013783">
    <property type="entry name" value="Ig-like_fold"/>
</dbReference>
<dbReference type="Gene3D" id="3.10.50.10">
    <property type="match status" value="1"/>
</dbReference>
<dbReference type="PANTHER" id="PTHR11177:SF317">
    <property type="entry name" value="CHITINASE 12-RELATED"/>
    <property type="match status" value="1"/>
</dbReference>
<dbReference type="RefSeq" id="WP_394163820.1">
    <property type="nucleotide sequence ID" value="NZ_JBHGCJ010000009.1"/>
</dbReference>
<dbReference type="EMBL" id="JBHGCJ010000009">
    <property type="protein sequence ID" value="MFG6110037.1"/>
    <property type="molecule type" value="Genomic_DNA"/>
</dbReference>
<dbReference type="SMART" id="SM00495">
    <property type="entry name" value="ChtBD3"/>
    <property type="match status" value="1"/>
</dbReference>
<dbReference type="InterPro" id="IPR036116">
    <property type="entry name" value="FN3_sf"/>
</dbReference>
<comment type="similarity">
    <text evidence="2">Belongs to the glycosyl hydrolase 18 family. Chitinase class II subfamily.</text>
</comment>
<name>A0ABW7D0G2_9GAMM</name>
<dbReference type="PROSITE" id="PS51910">
    <property type="entry name" value="GH18_2"/>
    <property type="match status" value="1"/>
</dbReference>
<dbReference type="InterPro" id="IPR001223">
    <property type="entry name" value="Glyco_hydro18_cat"/>
</dbReference>
<feature type="chain" id="PRO_5046088125" description="chitinase" evidence="9">
    <location>
        <begin position="43"/>
        <end position="701"/>
    </location>
</feature>
<sequence>MPDPMMRSAVTSISLHAAGRRKRWLLALALATAATTPTLALAANCTGAPEWNPAVIYLSGTTLQKGGVLYRANQDIWNAPPDHPAGAPYYTNLGACDGSGSNQPPSVSLTSPSAGASFSAGSSITVSANASDSDGTVSKVEFFRGGTSLGIDTSAPYSVTWTNASAGSHTFKAVATDNNNAVTSSATVSVTVTAASNDTTPPSVPGGLAAPSKTATTVNLAWSAATDNSGGSGVAGYDVYRNGSLVGSPSATQYTDGGLTASTAYTYTVRARDNAGNASAQSGAISVTTSAGGGGGGAKRVIGYFTQWGIYGRNYRVKNIDTSGSAARLTHINYAFGNVRNNRCEVGVTQASDPNTGVGGDAFADYTKAFGAGESVSGGADTWDQPLRGNWNQLKQLKAKHPNVKVLISLGGWTWSRGFSSAAQPANRQAFVASCIDAYIKGNLPVTDGAGGVGAAAGVFDGIDIDWEYPVACGLSCGTPADNANYTALLAEFRRQLDAVRPGLLLTVAVGAGIDKVRVTDPAAYHPYLDFINVMTYDFHGAWDPQTNHHSALFDSPADPSTGDQKLYNSNDAMEAFLSRGVPASKLNLGIGYYGRGWTGVASGNNGLYKSAAGAAPGTYEAGIEDWKVLKNLAWPGYTDTVAKATWISNGTTFWSFDTPAMVTEKMGYVKAQGLGGAFFWEFSGDDAQGTLTKAVSDGLN</sequence>
<comment type="caution">
    <text evidence="12">The sequence shown here is derived from an EMBL/GenBank/DDBJ whole genome shotgun (WGS) entry which is preliminary data.</text>
</comment>
<dbReference type="Pfam" id="PF00041">
    <property type="entry name" value="fn3"/>
    <property type="match status" value="1"/>
</dbReference>
<dbReference type="InterPro" id="IPR029070">
    <property type="entry name" value="Chitinase_insertion_sf"/>
</dbReference>
<dbReference type="CDD" id="cd12214">
    <property type="entry name" value="ChiA1_BD"/>
    <property type="match status" value="1"/>
</dbReference>
<dbReference type="PROSITE" id="PS50853">
    <property type="entry name" value="FN3"/>
    <property type="match status" value="1"/>
</dbReference>
<feature type="domain" description="GH18" evidence="11">
    <location>
        <begin position="299"/>
        <end position="701"/>
    </location>
</feature>
<comment type="catalytic activity">
    <reaction evidence="1">
        <text>Random endo-hydrolysis of N-acetyl-beta-D-glucosaminide (1-&gt;4)-beta-linkages in chitin and chitodextrins.</text>
        <dbReference type="EC" id="3.2.1.14"/>
    </reaction>
</comment>
<feature type="domain" description="Fibronectin type-III" evidence="10">
    <location>
        <begin position="204"/>
        <end position="292"/>
    </location>
</feature>
<protein>
    <recommendedName>
        <fullName evidence="3">chitinase</fullName>
        <ecNumber evidence="3">3.2.1.14</ecNumber>
    </recommendedName>
</protein>
<dbReference type="InterPro" id="IPR003610">
    <property type="entry name" value="CBM5/12"/>
</dbReference>
<evidence type="ECO:0000313" key="13">
    <source>
        <dbReference type="Proteomes" id="UP001605261"/>
    </source>
</evidence>
<evidence type="ECO:0000256" key="9">
    <source>
        <dbReference type="SAM" id="SignalP"/>
    </source>
</evidence>
<keyword evidence="13" id="KW-1185">Reference proteome</keyword>
<dbReference type="InterPro" id="IPR050314">
    <property type="entry name" value="Glycosyl_Hydrlase_18"/>
</dbReference>
<dbReference type="CDD" id="cd06548">
    <property type="entry name" value="GH18_chitinase"/>
    <property type="match status" value="1"/>
</dbReference>
<accession>A0ABW7D0G2</accession>
<evidence type="ECO:0000256" key="8">
    <source>
        <dbReference type="RuleBase" id="RU000489"/>
    </source>
</evidence>